<dbReference type="AlphaFoldDB" id="A0A2P5EBV9"/>
<keyword evidence="3" id="KW-1185">Reference proteome</keyword>
<proteinExistence type="predicted"/>
<feature type="non-terminal residue" evidence="2">
    <location>
        <position position="1"/>
    </location>
</feature>
<evidence type="ECO:0000313" key="3">
    <source>
        <dbReference type="Proteomes" id="UP000237000"/>
    </source>
</evidence>
<gene>
    <name evidence="2" type="ORF">TorRG33x02_211310</name>
</gene>
<name>A0A2P5EBV9_TREOI</name>
<evidence type="ECO:0000256" key="1">
    <source>
        <dbReference type="SAM" id="MobiDB-lite"/>
    </source>
</evidence>
<feature type="region of interest" description="Disordered" evidence="1">
    <location>
        <begin position="1"/>
        <end position="21"/>
    </location>
</feature>
<organism evidence="2 3">
    <name type="scientific">Trema orientale</name>
    <name type="common">Charcoal tree</name>
    <name type="synonym">Celtis orientalis</name>
    <dbReference type="NCBI Taxonomy" id="63057"/>
    <lineage>
        <taxon>Eukaryota</taxon>
        <taxon>Viridiplantae</taxon>
        <taxon>Streptophyta</taxon>
        <taxon>Embryophyta</taxon>
        <taxon>Tracheophyta</taxon>
        <taxon>Spermatophyta</taxon>
        <taxon>Magnoliopsida</taxon>
        <taxon>eudicotyledons</taxon>
        <taxon>Gunneridae</taxon>
        <taxon>Pentapetalae</taxon>
        <taxon>rosids</taxon>
        <taxon>fabids</taxon>
        <taxon>Rosales</taxon>
        <taxon>Cannabaceae</taxon>
        <taxon>Trema</taxon>
    </lineage>
</organism>
<sequence length="105" mass="11804">KDPSGEGGSAESKPSPNVRSGALSIFRSSVLPCGVQPQIQTKYIMPHPGHNVCWVNNLTELQMTTISPQHRCISEEIVVSRQHQIKRNCSIHNPQFPEYATRKRR</sequence>
<comment type="caution">
    <text evidence="2">The sequence shown here is derived from an EMBL/GenBank/DDBJ whole genome shotgun (WGS) entry which is preliminary data.</text>
</comment>
<dbReference type="EMBL" id="JXTC01000184">
    <property type="protein sequence ID" value="PON83022.1"/>
    <property type="molecule type" value="Genomic_DNA"/>
</dbReference>
<accession>A0A2P5EBV9</accession>
<dbReference type="InParanoid" id="A0A2P5EBV9"/>
<reference evidence="3" key="1">
    <citation type="submission" date="2016-06" db="EMBL/GenBank/DDBJ databases">
        <title>Parallel loss of symbiosis genes in relatives of nitrogen-fixing non-legume Parasponia.</title>
        <authorList>
            <person name="Van Velzen R."/>
            <person name="Holmer R."/>
            <person name="Bu F."/>
            <person name="Rutten L."/>
            <person name="Van Zeijl A."/>
            <person name="Liu W."/>
            <person name="Santuari L."/>
            <person name="Cao Q."/>
            <person name="Sharma T."/>
            <person name="Shen D."/>
            <person name="Roswanjaya Y."/>
            <person name="Wardhani T."/>
            <person name="Kalhor M.S."/>
            <person name="Jansen J."/>
            <person name="Van den Hoogen J."/>
            <person name="Gungor B."/>
            <person name="Hartog M."/>
            <person name="Hontelez J."/>
            <person name="Verver J."/>
            <person name="Yang W.-C."/>
            <person name="Schijlen E."/>
            <person name="Repin R."/>
            <person name="Schilthuizen M."/>
            <person name="Schranz E."/>
            <person name="Heidstra R."/>
            <person name="Miyata K."/>
            <person name="Fedorova E."/>
            <person name="Kohlen W."/>
            <person name="Bisseling T."/>
            <person name="Smit S."/>
            <person name="Geurts R."/>
        </authorList>
    </citation>
    <scope>NUCLEOTIDE SEQUENCE [LARGE SCALE GENOMIC DNA]</scope>
    <source>
        <strain evidence="3">cv. RG33-2</strain>
    </source>
</reference>
<protein>
    <submittedName>
        <fullName evidence="2">Uncharacterized protein</fullName>
    </submittedName>
</protein>
<dbReference type="Proteomes" id="UP000237000">
    <property type="component" value="Unassembled WGS sequence"/>
</dbReference>
<evidence type="ECO:0000313" key="2">
    <source>
        <dbReference type="EMBL" id="PON83022.1"/>
    </source>
</evidence>